<comment type="similarity">
    <text evidence="9">Belongs to the glycosyl hydrolase 18 family.</text>
</comment>
<dbReference type="OrthoDB" id="76388at2759"/>
<keyword evidence="7" id="KW-0624">Polysaccharide degradation</keyword>
<accession>A5DUT3</accession>
<dbReference type="GO" id="GO:0008843">
    <property type="term" value="F:endochitinase activity"/>
    <property type="evidence" value="ECO:0007669"/>
    <property type="project" value="UniProtKB-EC"/>
</dbReference>
<keyword evidence="5" id="KW-0119">Carbohydrate metabolism</keyword>
<evidence type="ECO:0000259" key="10">
    <source>
        <dbReference type="PROSITE" id="PS51910"/>
    </source>
</evidence>
<dbReference type="PROSITE" id="PS01095">
    <property type="entry name" value="GH18_1"/>
    <property type="match status" value="1"/>
</dbReference>
<feature type="domain" description="GH18" evidence="10">
    <location>
        <begin position="30"/>
        <end position="392"/>
    </location>
</feature>
<dbReference type="InterPro" id="IPR029070">
    <property type="entry name" value="Chitinase_insertion_sf"/>
</dbReference>
<reference evidence="11 12" key="1">
    <citation type="journal article" date="2009" name="Nature">
        <title>Evolution of pathogenicity and sexual reproduction in eight Candida genomes.</title>
        <authorList>
            <person name="Butler G."/>
            <person name="Rasmussen M.D."/>
            <person name="Lin M.F."/>
            <person name="Santos M.A."/>
            <person name="Sakthikumar S."/>
            <person name="Munro C.A."/>
            <person name="Rheinbay E."/>
            <person name="Grabherr M."/>
            <person name="Forche A."/>
            <person name="Reedy J.L."/>
            <person name="Agrafioti I."/>
            <person name="Arnaud M.B."/>
            <person name="Bates S."/>
            <person name="Brown A.J."/>
            <person name="Brunke S."/>
            <person name="Costanzo M.C."/>
            <person name="Fitzpatrick D.A."/>
            <person name="de Groot P.W."/>
            <person name="Harris D."/>
            <person name="Hoyer L.L."/>
            <person name="Hube B."/>
            <person name="Klis F.M."/>
            <person name="Kodira C."/>
            <person name="Lennard N."/>
            <person name="Logue M.E."/>
            <person name="Martin R."/>
            <person name="Neiman A.M."/>
            <person name="Nikolaou E."/>
            <person name="Quail M.A."/>
            <person name="Quinn J."/>
            <person name="Santos M.C."/>
            <person name="Schmitzberger F.F."/>
            <person name="Sherlock G."/>
            <person name="Shah P."/>
            <person name="Silverstein K.A."/>
            <person name="Skrzypek M.S."/>
            <person name="Soll D."/>
            <person name="Staggs R."/>
            <person name="Stansfield I."/>
            <person name="Stumpf M.P."/>
            <person name="Sudbery P.E."/>
            <person name="Srikantha T."/>
            <person name="Zeng Q."/>
            <person name="Berman J."/>
            <person name="Berriman M."/>
            <person name="Heitman J."/>
            <person name="Gow N.A."/>
            <person name="Lorenz M.C."/>
            <person name="Birren B.W."/>
            <person name="Kellis M."/>
            <person name="Cuomo C.A."/>
        </authorList>
    </citation>
    <scope>NUCLEOTIDE SEQUENCE [LARGE SCALE GENOMIC DNA]</scope>
    <source>
        <strain evidence="12">ATCC 11503 / BCRC 21390 / CBS 2605 / JCM 1781 / NBRC 1676 / NRRL YB-4239</strain>
    </source>
</reference>
<evidence type="ECO:0000256" key="5">
    <source>
        <dbReference type="ARBA" id="ARBA00023277"/>
    </source>
</evidence>
<dbReference type="EC" id="3.2.1.14" evidence="2"/>
<evidence type="ECO:0000256" key="9">
    <source>
        <dbReference type="RuleBase" id="RU004453"/>
    </source>
</evidence>
<dbReference type="GO" id="GO:0005576">
    <property type="term" value="C:extracellular region"/>
    <property type="evidence" value="ECO:0007669"/>
    <property type="project" value="TreeGrafter"/>
</dbReference>
<dbReference type="PROSITE" id="PS51910">
    <property type="entry name" value="GH18_2"/>
    <property type="match status" value="1"/>
</dbReference>
<dbReference type="GO" id="GO:0035885">
    <property type="term" value="F:exochitinase activity"/>
    <property type="evidence" value="ECO:0007669"/>
    <property type="project" value="EnsemblFungi"/>
</dbReference>
<dbReference type="GO" id="GO:0000272">
    <property type="term" value="P:polysaccharide catabolic process"/>
    <property type="evidence" value="ECO:0007669"/>
    <property type="project" value="UniProtKB-KW"/>
</dbReference>
<evidence type="ECO:0000256" key="2">
    <source>
        <dbReference type="ARBA" id="ARBA00012729"/>
    </source>
</evidence>
<dbReference type="CDD" id="cd06548">
    <property type="entry name" value="GH18_chitinase"/>
    <property type="match status" value="1"/>
</dbReference>
<dbReference type="InParanoid" id="A5DUT3"/>
<evidence type="ECO:0000256" key="6">
    <source>
        <dbReference type="ARBA" id="ARBA00023295"/>
    </source>
</evidence>
<dbReference type="InterPro" id="IPR001579">
    <property type="entry name" value="Glyco_hydro_18_chit_AS"/>
</dbReference>
<keyword evidence="6 8" id="KW-0326">Glycosidase</keyword>
<dbReference type="KEGG" id="lel:PVL30_001084"/>
<protein>
    <recommendedName>
        <fullName evidence="2">chitinase</fullName>
        <ecNumber evidence="2">3.2.1.14</ecNumber>
    </recommendedName>
</protein>
<keyword evidence="3 8" id="KW-0378">Hydrolase</keyword>
<evidence type="ECO:0000313" key="12">
    <source>
        <dbReference type="Proteomes" id="UP000001996"/>
    </source>
</evidence>
<dbReference type="eggNOG" id="KOG2806">
    <property type="taxonomic scope" value="Eukaryota"/>
</dbReference>
<evidence type="ECO:0000256" key="1">
    <source>
        <dbReference type="ARBA" id="ARBA00000822"/>
    </source>
</evidence>
<proteinExistence type="inferred from homology"/>
<dbReference type="Gene3D" id="3.10.50.10">
    <property type="match status" value="1"/>
</dbReference>
<name>A5DUT3_LODEL</name>
<dbReference type="GeneID" id="5235009"/>
<evidence type="ECO:0000256" key="3">
    <source>
        <dbReference type="ARBA" id="ARBA00022801"/>
    </source>
</evidence>
<dbReference type="Gene3D" id="3.20.20.80">
    <property type="entry name" value="Glycosidases"/>
    <property type="match status" value="1"/>
</dbReference>
<dbReference type="GO" id="GO:0006032">
    <property type="term" value="P:chitin catabolic process"/>
    <property type="evidence" value="ECO:0007669"/>
    <property type="project" value="UniProtKB-KW"/>
</dbReference>
<dbReference type="InterPro" id="IPR050314">
    <property type="entry name" value="Glycosyl_Hydrlase_18"/>
</dbReference>
<dbReference type="OMA" id="SYPESKY"/>
<dbReference type="SMART" id="SM00636">
    <property type="entry name" value="Glyco_18"/>
    <property type="match status" value="1"/>
</dbReference>
<dbReference type="Pfam" id="PF00704">
    <property type="entry name" value="Glyco_hydro_18"/>
    <property type="match status" value="1"/>
</dbReference>
<dbReference type="PANTHER" id="PTHR11177:SF317">
    <property type="entry name" value="CHITINASE 12-RELATED"/>
    <property type="match status" value="1"/>
</dbReference>
<dbReference type="FunCoup" id="A5DUT3">
    <property type="interactions" value="551"/>
</dbReference>
<dbReference type="HOGENOM" id="CLU_002833_1_0_1"/>
<keyword evidence="4" id="KW-0146">Chitin degradation</keyword>
<dbReference type="InterPro" id="IPR001223">
    <property type="entry name" value="Glyco_hydro18_cat"/>
</dbReference>
<evidence type="ECO:0000256" key="7">
    <source>
        <dbReference type="ARBA" id="ARBA00023326"/>
    </source>
</evidence>
<dbReference type="GO" id="GO:0008061">
    <property type="term" value="F:chitin binding"/>
    <property type="evidence" value="ECO:0007669"/>
    <property type="project" value="InterPro"/>
</dbReference>
<organism evidence="11 12">
    <name type="scientific">Lodderomyces elongisporus (strain ATCC 11503 / CBS 2605 / JCM 1781 / NBRC 1676 / NRRL YB-4239)</name>
    <name type="common">Yeast</name>
    <name type="synonym">Saccharomyces elongisporus</name>
    <dbReference type="NCBI Taxonomy" id="379508"/>
    <lineage>
        <taxon>Eukaryota</taxon>
        <taxon>Fungi</taxon>
        <taxon>Dikarya</taxon>
        <taxon>Ascomycota</taxon>
        <taxon>Saccharomycotina</taxon>
        <taxon>Pichiomycetes</taxon>
        <taxon>Debaryomycetaceae</taxon>
        <taxon>Candida/Lodderomyces clade</taxon>
        <taxon>Lodderomyces</taxon>
    </lineage>
</organism>
<dbReference type="VEuPathDB" id="FungiDB:LELG_01119"/>
<evidence type="ECO:0000313" key="11">
    <source>
        <dbReference type="EMBL" id="EDK42941.1"/>
    </source>
</evidence>
<evidence type="ECO:0000256" key="4">
    <source>
        <dbReference type="ARBA" id="ARBA00023024"/>
    </source>
</evidence>
<keyword evidence="12" id="KW-1185">Reference proteome</keyword>
<evidence type="ECO:0000256" key="8">
    <source>
        <dbReference type="RuleBase" id="RU000489"/>
    </source>
</evidence>
<dbReference type="EMBL" id="CH981524">
    <property type="protein sequence ID" value="EDK42941.1"/>
    <property type="molecule type" value="Genomic_DNA"/>
</dbReference>
<dbReference type="InterPro" id="IPR017853">
    <property type="entry name" value="GH"/>
</dbReference>
<dbReference type="InterPro" id="IPR011583">
    <property type="entry name" value="Chitinase_II/V-like_cat"/>
</dbReference>
<dbReference type="STRING" id="379508.A5DUT3"/>
<dbReference type="PANTHER" id="PTHR11177">
    <property type="entry name" value="CHITINASE"/>
    <property type="match status" value="1"/>
</dbReference>
<sequence>MCHRMIKNFHDRLQHDHQSHDSQISNTRSFKSCVYFTNWAVYEKKHFPCDIPYEYYSHIFYAFIAVDPLTGKLKFTDEWCDLQMPLKSLVPGETVLGNIQQLNQMKKLNRQLKVCMSIGGWGTHTQFEAVVQDPEKQHSFVKSVVEFVEKYHFDGVDIDWEYPKNLSQGKALANLLKVLRHALPPQRLLTIAAPGGHEHIKQLPIKVMDQYLSFWNLMAYDFSGLGWSEKVGYHSNLFGNNGDNDMCADSIVKAYTKHGVSPQKLVLGMPMYARIFSGVQEGHVGSKFAKTDKEDTLGYNKIKDILGNAKDQNILEHGFDVKKVAAFAYNLKTKQFITYDNVQSAKIKGSYVKLHELGGGMWWDSSGDRPISNNCKDNESLVYHFVDQLGGCKALEDSQNSLH</sequence>
<dbReference type="AlphaFoldDB" id="A5DUT3"/>
<dbReference type="Proteomes" id="UP000001996">
    <property type="component" value="Unassembled WGS sequence"/>
</dbReference>
<dbReference type="GO" id="GO:0030435">
    <property type="term" value="P:sporulation resulting in formation of a cellular spore"/>
    <property type="evidence" value="ECO:0007669"/>
    <property type="project" value="EnsemblFungi"/>
</dbReference>
<gene>
    <name evidence="11" type="ORF">LELG_01119</name>
</gene>
<comment type="catalytic activity">
    <reaction evidence="1">
        <text>Random endo-hydrolysis of N-acetyl-beta-D-glucosaminide (1-&gt;4)-beta-linkages in chitin and chitodextrins.</text>
        <dbReference type="EC" id="3.2.1.14"/>
    </reaction>
</comment>
<dbReference type="SUPFAM" id="SSF51445">
    <property type="entry name" value="(Trans)glycosidases"/>
    <property type="match status" value="1"/>
</dbReference>